<organism evidence="1 2">
    <name type="scientific">Sarocladium strictum</name>
    <name type="common">Black bundle disease fungus</name>
    <name type="synonym">Acremonium strictum</name>
    <dbReference type="NCBI Taxonomy" id="5046"/>
    <lineage>
        <taxon>Eukaryota</taxon>
        <taxon>Fungi</taxon>
        <taxon>Dikarya</taxon>
        <taxon>Ascomycota</taxon>
        <taxon>Pezizomycotina</taxon>
        <taxon>Sordariomycetes</taxon>
        <taxon>Hypocreomycetidae</taxon>
        <taxon>Hypocreales</taxon>
        <taxon>Sarocladiaceae</taxon>
        <taxon>Sarocladium</taxon>
    </lineage>
</organism>
<dbReference type="PANTHER" id="PTHR42034">
    <property type="entry name" value="CHROMOSOME 7, WHOLE GENOME SHOTGUN SEQUENCE-RELATED"/>
    <property type="match status" value="1"/>
</dbReference>
<dbReference type="SUPFAM" id="SSF52777">
    <property type="entry name" value="CoA-dependent acyltransferases"/>
    <property type="match status" value="1"/>
</dbReference>
<protein>
    <submittedName>
        <fullName evidence="1">Uncharacterized protein</fullName>
    </submittedName>
</protein>
<evidence type="ECO:0000313" key="2">
    <source>
        <dbReference type="Proteomes" id="UP001175261"/>
    </source>
</evidence>
<dbReference type="Proteomes" id="UP001175261">
    <property type="component" value="Unassembled WGS sequence"/>
</dbReference>
<evidence type="ECO:0000313" key="1">
    <source>
        <dbReference type="EMBL" id="KAK0386144.1"/>
    </source>
</evidence>
<reference evidence="1" key="1">
    <citation type="submission" date="2022-10" db="EMBL/GenBank/DDBJ databases">
        <title>Determination and structural analysis of whole genome sequence of Sarocladium strictum F4-1.</title>
        <authorList>
            <person name="Hu L."/>
            <person name="Jiang Y."/>
        </authorList>
    </citation>
    <scope>NUCLEOTIDE SEQUENCE</scope>
    <source>
        <strain evidence="1">F4-1</strain>
    </source>
</reference>
<dbReference type="Gene3D" id="3.30.559.30">
    <property type="entry name" value="Nonribosomal peptide synthetase, condensation domain"/>
    <property type="match status" value="1"/>
</dbReference>
<keyword evidence="2" id="KW-1185">Reference proteome</keyword>
<accession>A0AA39GFS3</accession>
<gene>
    <name evidence="1" type="ORF">NLU13_5981</name>
</gene>
<dbReference type="EMBL" id="JAPDFR010000005">
    <property type="protein sequence ID" value="KAK0386144.1"/>
    <property type="molecule type" value="Genomic_DNA"/>
</dbReference>
<proteinExistence type="predicted"/>
<dbReference type="AlphaFoldDB" id="A0AA39GFS3"/>
<dbReference type="InterPro" id="IPR023213">
    <property type="entry name" value="CAT-like_dom_sf"/>
</dbReference>
<comment type="caution">
    <text evidence="1">The sequence shown here is derived from an EMBL/GenBank/DDBJ whole genome shotgun (WGS) entry which is preliminary data.</text>
</comment>
<dbReference type="PANTHER" id="PTHR42034:SF1">
    <property type="entry name" value="CONDENSATION DOMAIN-CONTAINING PROTEIN"/>
    <property type="match status" value="1"/>
</dbReference>
<name>A0AA39GFS3_SARSR</name>
<dbReference type="Gene3D" id="3.30.559.10">
    <property type="entry name" value="Chloramphenicol acetyltransferase-like domain"/>
    <property type="match status" value="1"/>
</dbReference>
<sequence>MGLSWGPGEDGGQTRQMDSLESLFLVMAELGAPLHKHHWSINSSLRLSFPNNISDPVPYLQQAWLAIRRRHPTIAAIAAAGDSKNPGAIGRQMTVPALDPQKFVEKTFFVHKGDVNDATELAASMKASDYGTIHWIPATEELLVNVCHWQFDGMGVVMLWSSFLEFLAAFVRDGLNARVDDESNFTIPVDELVASPMNEESTPKRLREAADAMIDAFLQGMPGVGPPLKSGEGAIPGTTFRRELVLDEPTTKSVIEACKKNDYSVSAMVQTAMLRVLGSYQQHPAAKHYSIFIPVDLRKLLPAPHDGTSHAGGTRLSGWPLLVENVADKSFADMAPAINQAYRTDFSRVMKDDEGNDLSLVQYTAPYARRVLGLYTATPPAGMPPRTTPCVSSLGMVEKYIQAEYDVGGGGRTLGVRSFFLSLEMLGPDQYIHVWTFRGKLHLQMSANSTHYDADFLDDELESIKRELVRGLGVTE</sequence>